<comment type="caution">
    <text evidence="15">The sequence shown here is derived from an EMBL/GenBank/DDBJ whole genome shotgun (WGS) entry which is preliminary data.</text>
</comment>
<evidence type="ECO:0000256" key="7">
    <source>
        <dbReference type="ARBA" id="ARBA00023136"/>
    </source>
</evidence>
<dbReference type="InterPro" id="IPR039426">
    <property type="entry name" value="TonB-dep_rcpt-like"/>
</dbReference>
<reference evidence="15" key="1">
    <citation type="submission" date="2022-11" db="EMBL/GenBank/DDBJ databases">
        <title>High-quality draft genome sequence of Galbibacter sp. strain CMA-7.</title>
        <authorList>
            <person name="Wei L."/>
            <person name="Dong C."/>
            <person name="Shao Z."/>
        </authorList>
    </citation>
    <scope>NUCLEOTIDE SEQUENCE</scope>
    <source>
        <strain evidence="15">CMA-7</strain>
    </source>
</reference>
<evidence type="ECO:0000256" key="12">
    <source>
        <dbReference type="SAM" id="SignalP"/>
    </source>
</evidence>
<dbReference type="InterPro" id="IPR008969">
    <property type="entry name" value="CarboxyPept-like_regulatory"/>
</dbReference>
<keyword evidence="5 12" id="KW-0732">Signal</keyword>
<comment type="similarity">
    <text evidence="10 11">Belongs to the TonB-dependent receptor family.</text>
</comment>
<dbReference type="InterPro" id="IPR023997">
    <property type="entry name" value="TonB-dep_OMP_SusC/RagA_CS"/>
</dbReference>
<keyword evidence="8" id="KW-0675">Receptor</keyword>
<dbReference type="Proteomes" id="UP001153642">
    <property type="component" value="Unassembled WGS sequence"/>
</dbReference>
<sequence>MRTKFSGFLTLILALVVQITFAQEKTVTGLVTDQDGLPLPGASVVVKGTNNGTQTDFDGNYSIQASTGDVLVFSYVGQKTEERSIGTQNTIDITLSTDAQTLGEVVVTAALGLQRNSRELSYSVAKVDNDQLTETRSVNAATALAGKVSGLQVNTISSGVNPNTRVILRGNRSLLGNNEALIVIDGYPSNRGVLDRINPDDIQDITVLKGSNAAALYGSDASNGVVLITTKKGTNKLQVTFNSTYQQESISYMPEFQDEFGVGGFPDGTLYPLENVNWGPRFDGRLVDASETYPDGRVLQVPYSPIPNNHRSFFETGSTIRNGVTVQGGDNVSNFLFSIDHSNIKGTIPKDQYNRTNVRLKGGLEYGKFTINGNASFFRSHTNQVGSGGHQSRPLYWYVINTPLHIPITNYKNWRNGEFTRNEVSYYRFYENPYFIVDTQRNLSDTFEFTFITDANYEFTDWFEANVRMGYTKYSDEQKDELGGLSYDFTIPNDYATIAEFPPSVRDEIFNRSRFNSDFILTFDKDLGDLHANVNIGNNVRIENEKNIQVSGNNLILPDFYNVSTRTGNLEGFENSEEYRKIGVYGDLTLNYKDYLILNASGRNDWTSTLPKDSRSYFYPSGGISFVPTTAFPAIKGTLNYLKTTFNIAKTGNDLSPYDSNRSFFAPDGSQGYGSFPYGANAGLSLSSQEPDPNLKPEFTTSMEAGVEFGFFNGDRLSGGVTLYKTNSTDQLVPINTSVTSGARSIFTNIGEIQNRGIEIDLRGGIIRNEDLSWDVNLNYSLNDSKVLSLKDGVNQVEIGGPYADNSAYGAVIVAEVGQPYPLIKTTDYQRDEFGRVIVGDDGDPLEDGDLKSQGKTVPTYIVGLNSTLNYKGFKLYTVMDYRTGHVFYNNLVDALEFTGLTQHSVTSNRQPFIFPNSVYSDGNGGYVENTDRPTTGGGNNFWDTYNNTKSNYVTDATTLKLREVALSYSFDLDAIGNLGLTNLNIGIYGRNLVTWRPKDNVYTDPEFNYNSGNATGFGSQSQTAPTRQYGITLTAKF</sequence>
<accession>A0ABT6FM68</accession>
<protein>
    <submittedName>
        <fullName evidence="15">SusC/RagA family TonB-linked outer membrane protein</fullName>
    </submittedName>
</protein>
<dbReference type="SUPFAM" id="SSF56935">
    <property type="entry name" value="Porins"/>
    <property type="match status" value="1"/>
</dbReference>
<comment type="subcellular location">
    <subcellularLocation>
        <location evidence="1 10">Cell outer membrane</location>
        <topology evidence="1 10">Multi-pass membrane protein</topology>
    </subcellularLocation>
</comment>
<evidence type="ECO:0000259" key="14">
    <source>
        <dbReference type="Pfam" id="PF07715"/>
    </source>
</evidence>
<keyword evidence="6 11" id="KW-0798">TonB box</keyword>
<feature type="domain" description="TonB-dependent receptor plug" evidence="14">
    <location>
        <begin position="118"/>
        <end position="225"/>
    </location>
</feature>
<keyword evidence="4 10" id="KW-0812">Transmembrane</keyword>
<dbReference type="InterPro" id="IPR023996">
    <property type="entry name" value="TonB-dep_OMP_SusC/RagA"/>
</dbReference>
<evidence type="ECO:0000256" key="6">
    <source>
        <dbReference type="ARBA" id="ARBA00023077"/>
    </source>
</evidence>
<dbReference type="NCBIfam" id="TIGR04057">
    <property type="entry name" value="SusC_RagA_signa"/>
    <property type="match status" value="1"/>
</dbReference>
<dbReference type="Gene3D" id="2.60.40.1120">
    <property type="entry name" value="Carboxypeptidase-like, regulatory domain"/>
    <property type="match status" value="1"/>
</dbReference>
<evidence type="ECO:0000256" key="10">
    <source>
        <dbReference type="PROSITE-ProRule" id="PRU01360"/>
    </source>
</evidence>
<keyword evidence="16" id="KW-1185">Reference proteome</keyword>
<dbReference type="EMBL" id="JAPMUA010000001">
    <property type="protein sequence ID" value="MDG3584345.1"/>
    <property type="molecule type" value="Genomic_DNA"/>
</dbReference>
<evidence type="ECO:0000256" key="3">
    <source>
        <dbReference type="ARBA" id="ARBA00022452"/>
    </source>
</evidence>
<keyword evidence="9 10" id="KW-0998">Cell outer membrane</keyword>
<evidence type="ECO:0000256" key="9">
    <source>
        <dbReference type="ARBA" id="ARBA00023237"/>
    </source>
</evidence>
<keyword evidence="2 10" id="KW-0813">Transport</keyword>
<dbReference type="Pfam" id="PF00593">
    <property type="entry name" value="TonB_dep_Rec_b-barrel"/>
    <property type="match status" value="1"/>
</dbReference>
<dbReference type="InterPro" id="IPR037066">
    <property type="entry name" value="Plug_dom_sf"/>
</dbReference>
<dbReference type="InterPro" id="IPR036942">
    <property type="entry name" value="Beta-barrel_TonB_sf"/>
</dbReference>
<keyword evidence="3 10" id="KW-1134">Transmembrane beta strand</keyword>
<evidence type="ECO:0000256" key="11">
    <source>
        <dbReference type="RuleBase" id="RU003357"/>
    </source>
</evidence>
<dbReference type="Gene3D" id="2.170.130.10">
    <property type="entry name" value="TonB-dependent receptor, plug domain"/>
    <property type="match status" value="1"/>
</dbReference>
<dbReference type="PROSITE" id="PS52016">
    <property type="entry name" value="TONB_DEPENDENT_REC_3"/>
    <property type="match status" value="1"/>
</dbReference>
<evidence type="ECO:0000313" key="16">
    <source>
        <dbReference type="Proteomes" id="UP001153642"/>
    </source>
</evidence>
<evidence type="ECO:0000256" key="2">
    <source>
        <dbReference type="ARBA" id="ARBA00022448"/>
    </source>
</evidence>
<organism evidence="15 16">
    <name type="scientific">Galbibacter pacificus</name>
    <dbReference type="NCBI Taxonomy" id="2996052"/>
    <lineage>
        <taxon>Bacteria</taxon>
        <taxon>Pseudomonadati</taxon>
        <taxon>Bacteroidota</taxon>
        <taxon>Flavobacteriia</taxon>
        <taxon>Flavobacteriales</taxon>
        <taxon>Flavobacteriaceae</taxon>
        <taxon>Galbibacter</taxon>
    </lineage>
</organism>
<gene>
    <name evidence="15" type="ORF">OSR52_00595</name>
</gene>
<dbReference type="Gene3D" id="2.40.170.20">
    <property type="entry name" value="TonB-dependent receptor, beta-barrel domain"/>
    <property type="match status" value="1"/>
</dbReference>
<evidence type="ECO:0000256" key="8">
    <source>
        <dbReference type="ARBA" id="ARBA00023170"/>
    </source>
</evidence>
<evidence type="ECO:0000313" key="15">
    <source>
        <dbReference type="EMBL" id="MDG3584345.1"/>
    </source>
</evidence>
<dbReference type="Pfam" id="PF07715">
    <property type="entry name" value="Plug"/>
    <property type="match status" value="1"/>
</dbReference>
<evidence type="ECO:0000259" key="13">
    <source>
        <dbReference type="Pfam" id="PF00593"/>
    </source>
</evidence>
<dbReference type="Pfam" id="PF13715">
    <property type="entry name" value="CarbopepD_reg_2"/>
    <property type="match status" value="1"/>
</dbReference>
<feature type="signal peptide" evidence="12">
    <location>
        <begin position="1"/>
        <end position="22"/>
    </location>
</feature>
<evidence type="ECO:0000256" key="4">
    <source>
        <dbReference type="ARBA" id="ARBA00022692"/>
    </source>
</evidence>
<dbReference type="InterPro" id="IPR012910">
    <property type="entry name" value="Plug_dom"/>
</dbReference>
<feature type="chain" id="PRO_5046783960" evidence="12">
    <location>
        <begin position="23"/>
        <end position="1038"/>
    </location>
</feature>
<proteinExistence type="inferred from homology"/>
<dbReference type="RefSeq" id="WP_277898118.1">
    <property type="nucleotide sequence ID" value="NZ_JAPMUA010000001.1"/>
</dbReference>
<evidence type="ECO:0000256" key="5">
    <source>
        <dbReference type="ARBA" id="ARBA00022729"/>
    </source>
</evidence>
<keyword evidence="7 10" id="KW-0472">Membrane</keyword>
<dbReference type="NCBIfam" id="TIGR04056">
    <property type="entry name" value="OMP_RagA_SusC"/>
    <property type="match status" value="1"/>
</dbReference>
<dbReference type="PANTHER" id="PTHR30069">
    <property type="entry name" value="TONB-DEPENDENT OUTER MEMBRANE RECEPTOR"/>
    <property type="match status" value="1"/>
</dbReference>
<dbReference type="SUPFAM" id="SSF49464">
    <property type="entry name" value="Carboxypeptidase regulatory domain-like"/>
    <property type="match status" value="1"/>
</dbReference>
<dbReference type="InterPro" id="IPR000531">
    <property type="entry name" value="Beta-barrel_TonB"/>
</dbReference>
<name>A0ABT6FM68_9FLAO</name>
<evidence type="ECO:0000256" key="1">
    <source>
        <dbReference type="ARBA" id="ARBA00004571"/>
    </source>
</evidence>
<dbReference type="PANTHER" id="PTHR30069:SF29">
    <property type="entry name" value="HEMOGLOBIN AND HEMOGLOBIN-HAPTOGLOBIN-BINDING PROTEIN 1-RELATED"/>
    <property type="match status" value="1"/>
</dbReference>
<feature type="domain" description="TonB-dependent receptor-like beta-barrel" evidence="13">
    <location>
        <begin position="410"/>
        <end position="805"/>
    </location>
</feature>